<evidence type="ECO:0000313" key="1">
    <source>
        <dbReference type="EMBL" id="CAE7259552.1"/>
    </source>
</evidence>
<protein>
    <submittedName>
        <fullName evidence="1">Uncharacterized protein</fullName>
    </submittedName>
</protein>
<keyword evidence="2" id="KW-1185">Reference proteome</keyword>
<dbReference type="AlphaFoldDB" id="A0A812MCL3"/>
<evidence type="ECO:0000313" key="2">
    <source>
        <dbReference type="Proteomes" id="UP000604046"/>
    </source>
</evidence>
<gene>
    <name evidence="1" type="ORF">SNAT2548_LOCUS13532</name>
</gene>
<proteinExistence type="predicted"/>
<dbReference type="Proteomes" id="UP000604046">
    <property type="component" value="Unassembled WGS sequence"/>
</dbReference>
<comment type="caution">
    <text evidence="1">The sequence shown here is derived from an EMBL/GenBank/DDBJ whole genome shotgun (WGS) entry which is preliminary data.</text>
</comment>
<organism evidence="1 2">
    <name type="scientific">Symbiodinium natans</name>
    <dbReference type="NCBI Taxonomy" id="878477"/>
    <lineage>
        <taxon>Eukaryota</taxon>
        <taxon>Sar</taxon>
        <taxon>Alveolata</taxon>
        <taxon>Dinophyceae</taxon>
        <taxon>Suessiales</taxon>
        <taxon>Symbiodiniaceae</taxon>
        <taxon>Symbiodinium</taxon>
    </lineage>
</organism>
<dbReference type="EMBL" id="CAJNDS010001435">
    <property type="protein sequence ID" value="CAE7259552.1"/>
    <property type="molecule type" value="Genomic_DNA"/>
</dbReference>
<sequence>MYGVAGFLRRRAAASSAAVGAVTSHSPRTFAMNRMGQVKPCDFSSAMYGVTWFLGRRAAASDAAVGAVTSVLAQQMPARMANKKKPETTHEVAHAYMTTPGAHVQPGWSYSSLKTDETYLSQMSMETLASRYAHIPAEHMPRVLEVLAATHELPERFAKQLMLIPLTGEGIVGHRQFSLSNGKLTGDYLKYYIYKADDGLFRINMATAKASQEWQNKSDNFTVRTTSTFCGISWQVSEQEVQNGVVCLSENHQKHLAAKFEREAVQKFAGDFPQPA</sequence>
<name>A0A812MCL3_9DINO</name>
<reference evidence="1" key="1">
    <citation type="submission" date="2021-02" db="EMBL/GenBank/DDBJ databases">
        <authorList>
            <person name="Dougan E. K."/>
            <person name="Rhodes N."/>
            <person name="Thang M."/>
            <person name="Chan C."/>
        </authorList>
    </citation>
    <scope>NUCLEOTIDE SEQUENCE</scope>
</reference>
<accession>A0A812MCL3</accession>